<sequence>MELRDAIVGCLLGGAVGDAIGLPWEGLTRARIGAAVGAAPLRHALIGARGMISDDTEHACMTGQALLAAPDDSRAFARSLAWRLRGWLLGLPASVGWGTLRALVRLWLGWSPERSGIDSAGNGPAMRAAILGVCVGDDPVRLEAFVARSTRMTHADPRALAGALAVARAAAAIVYDCAAEEPAELLAALAEATDDGELATALTLAAAHLRRGESAETFACALGQVQGVSGYIHHTVPVALYCWASAPHDVGAAVELAVRLGGDTDTVAAIAGGLAGATGGPRSIPAPWLTGLHEAPRSVAWITRLGDRLARCFGQRPARSDEGPLPISWPALLLRNLKFTAIVLAHGIGRVLRPRVG</sequence>
<keyword evidence="1" id="KW-0479">Metal-binding</keyword>
<gene>
    <name evidence="2" type="ORF">SAMN02745121_06606</name>
</gene>
<dbReference type="OrthoDB" id="9798107at2"/>
<feature type="binding site" evidence="1">
    <location>
        <position position="54"/>
    </location>
    <ligand>
        <name>Mg(2+)</name>
        <dbReference type="ChEBI" id="CHEBI:18420"/>
        <label>1</label>
    </ligand>
</feature>
<accession>A0A1I2FGW7</accession>
<keyword evidence="3" id="KW-1185">Reference proteome</keyword>
<dbReference type="GO" id="GO:0016787">
    <property type="term" value="F:hydrolase activity"/>
    <property type="evidence" value="ECO:0007669"/>
    <property type="project" value="UniProtKB-KW"/>
</dbReference>
<keyword evidence="1" id="KW-0460">Magnesium</keyword>
<dbReference type="STRING" id="54.SAMN02745121_06606"/>
<evidence type="ECO:0000256" key="1">
    <source>
        <dbReference type="PIRSR" id="PIRSR605502-1"/>
    </source>
</evidence>
<feature type="binding site" evidence="1">
    <location>
        <position position="263"/>
    </location>
    <ligand>
        <name>Mg(2+)</name>
        <dbReference type="ChEBI" id="CHEBI:18420"/>
        <label>1</label>
    </ligand>
</feature>
<dbReference type="SUPFAM" id="SSF101478">
    <property type="entry name" value="ADP-ribosylglycohydrolase"/>
    <property type="match status" value="1"/>
</dbReference>
<dbReference type="RefSeq" id="WP_096328603.1">
    <property type="nucleotide sequence ID" value="NZ_FOMX01000026.1"/>
</dbReference>
<feature type="binding site" evidence="1">
    <location>
        <position position="265"/>
    </location>
    <ligand>
        <name>Mg(2+)</name>
        <dbReference type="ChEBI" id="CHEBI:18420"/>
        <label>1</label>
    </ligand>
</feature>
<dbReference type="AlphaFoldDB" id="A0A1I2FGW7"/>
<evidence type="ECO:0000313" key="2">
    <source>
        <dbReference type="EMBL" id="SFF03711.1"/>
    </source>
</evidence>
<dbReference type="Pfam" id="PF03747">
    <property type="entry name" value="ADP_ribosyl_GH"/>
    <property type="match status" value="1"/>
</dbReference>
<protein>
    <submittedName>
        <fullName evidence="2">ADP-ribosylglycohydrolase</fullName>
    </submittedName>
</protein>
<keyword evidence="2" id="KW-0378">Hydrolase</keyword>
<dbReference type="InterPro" id="IPR036705">
    <property type="entry name" value="Ribosyl_crysJ1_sf"/>
</dbReference>
<dbReference type="Gene3D" id="1.10.4080.10">
    <property type="entry name" value="ADP-ribosylation/Crystallin J1"/>
    <property type="match status" value="1"/>
</dbReference>
<name>A0A1I2FGW7_9BACT</name>
<feature type="binding site" evidence="1">
    <location>
        <position position="53"/>
    </location>
    <ligand>
        <name>Mg(2+)</name>
        <dbReference type="ChEBI" id="CHEBI:18420"/>
        <label>1</label>
    </ligand>
</feature>
<feature type="binding site" evidence="1">
    <location>
        <position position="55"/>
    </location>
    <ligand>
        <name>Mg(2+)</name>
        <dbReference type="ChEBI" id="CHEBI:18420"/>
        <label>1</label>
    </ligand>
</feature>
<feature type="binding site" evidence="1">
    <location>
        <position position="266"/>
    </location>
    <ligand>
        <name>Mg(2+)</name>
        <dbReference type="ChEBI" id="CHEBI:18420"/>
        <label>1</label>
    </ligand>
</feature>
<dbReference type="EMBL" id="FOMX01000026">
    <property type="protein sequence ID" value="SFF03711.1"/>
    <property type="molecule type" value="Genomic_DNA"/>
</dbReference>
<dbReference type="Proteomes" id="UP000199400">
    <property type="component" value="Unassembled WGS sequence"/>
</dbReference>
<dbReference type="PANTHER" id="PTHR16222:SF12">
    <property type="entry name" value="ADP-RIBOSYLGLYCOHYDROLASE-RELATED"/>
    <property type="match status" value="1"/>
</dbReference>
<dbReference type="GO" id="GO:0046872">
    <property type="term" value="F:metal ion binding"/>
    <property type="evidence" value="ECO:0007669"/>
    <property type="project" value="UniProtKB-KW"/>
</dbReference>
<organism evidence="2 3">
    <name type="scientific">Nannocystis exedens</name>
    <dbReference type="NCBI Taxonomy" id="54"/>
    <lineage>
        <taxon>Bacteria</taxon>
        <taxon>Pseudomonadati</taxon>
        <taxon>Myxococcota</taxon>
        <taxon>Polyangia</taxon>
        <taxon>Nannocystales</taxon>
        <taxon>Nannocystaceae</taxon>
        <taxon>Nannocystis</taxon>
    </lineage>
</organism>
<evidence type="ECO:0000313" key="3">
    <source>
        <dbReference type="Proteomes" id="UP000199400"/>
    </source>
</evidence>
<dbReference type="InterPro" id="IPR005502">
    <property type="entry name" value="Ribosyl_crysJ1"/>
</dbReference>
<proteinExistence type="predicted"/>
<comment type="cofactor">
    <cofactor evidence="1">
        <name>Mg(2+)</name>
        <dbReference type="ChEBI" id="CHEBI:18420"/>
    </cofactor>
    <text evidence="1">Binds 2 magnesium ions per subunit.</text>
</comment>
<reference evidence="3" key="1">
    <citation type="submission" date="2016-10" db="EMBL/GenBank/DDBJ databases">
        <authorList>
            <person name="Varghese N."/>
            <person name="Submissions S."/>
        </authorList>
    </citation>
    <scope>NUCLEOTIDE SEQUENCE [LARGE SCALE GENOMIC DNA]</scope>
    <source>
        <strain evidence="3">ATCC 25963</strain>
    </source>
</reference>
<dbReference type="PANTHER" id="PTHR16222">
    <property type="entry name" value="ADP-RIBOSYLGLYCOHYDROLASE"/>
    <property type="match status" value="1"/>
</dbReference>
<dbReference type="InterPro" id="IPR050792">
    <property type="entry name" value="ADP-ribosylglycohydrolase"/>
</dbReference>